<dbReference type="EMBL" id="LR134313">
    <property type="protein sequence ID" value="VEF02368.1"/>
    <property type="molecule type" value="Genomic_DNA"/>
</dbReference>
<dbReference type="STRING" id="493.BWD07_02415"/>
<dbReference type="RefSeq" id="WP_085415789.1">
    <property type="nucleotide sequence ID" value="NZ_CAUJPY010000032.1"/>
</dbReference>
<accession>A0A448D9I0</accession>
<dbReference type="Proteomes" id="UP000279284">
    <property type="component" value="Chromosome"/>
</dbReference>
<dbReference type="OrthoDB" id="5298305at2"/>
<dbReference type="KEGG" id="nci:NCTC10296_01757"/>
<sequence length="211" mass="23181">MMDRFKKLPLLVVVMLTGGCSSFWNIGDEIEECSMNGRGTPCISARAAYYASEGYDPDDNPVFAGMEEKRSIFGKRKRNRVSPFFPEPVPSMTAADEPKPLLMPAKVLRVWVNSYEDEKGNLVYPTKVFSQVESRKWNTGYSLKRSNSGKERRITPLVSSSDNSADKQATAVIDEGNKQINSSTQQNPTAIGGGTGIPDSLPKGVLTPPLQ</sequence>
<organism evidence="2 3">
    <name type="scientific">Neisseria canis</name>
    <dbReference type="NCBI Taxonomy" id="493"/>
    <lineage>
        <taxon>Bacteria</taxon>
        <taxon>Pseudomonadati</taxon>
        <taxon>Pseudomonadota</taxon>
        <taxon>Betaproteobacteria</taxon>
        <taxon>Neisseriales</taxon>
        <taxon>Neisseriaceae</taxon>
        <taxon>Neisseria</taxon>
    </lineage>
</organism>
<reference evidence="2 3" key="1">
    <citation type="submission" date="2018-12" db="EMBL/GenBank/DDBJ databases">
        <authorList>
            <consortium name="Pathogen Informatics"/>
        </authorList>
    </citation>
    <scope>NUCLEOTIDE SEQUENCE [LARGE SCALE GENOMIC DNA]</scope>
    <source>
        <strain evidence="2 3">NCTC10296</strain>
    </source>
</reference>
<evidence type="ECO:0000313" key="3">
    <source>
        <dbReference type="Proteomes" id="UP000279284"/>
    </source>
</evidence>
<evidence type="ECO:0000313" key="2">
    <source>
        <dbReference type="EMBL" id="VEF02368.1"/>
    </source>
</evidence>
<dbReference type="Pfam" id="PF09676">
    <property type="entry name" value="TraV"/>
    <property type="match status" value="1"/>
</dbReference>
<dbReference type="AlphaFoldDB" id="A0A448D9I0"/>
<gene>
    <name evidence="2" type="ORF">NCTC10296_01757</name>
</gene>
<dbReference type="InterPro" id="IPR014118">
    <property type="entry name" value="T4SS_TraV"/>
</dbReference>
<protein>
    <submittedName>
        <fullName evidence="2">Type IV conjugative transfer system protein TraV</fullName>
    </submittedName>
</protein>
<name>A0A448D9I0_9NEIS</name>
<feature type="region of interest" description="Disordered" evidence="1">
    <location>
        <begin position="141"/>
        <end position="211"/>
    </location>
</feature>
<feature type="compositionally biased region" description="Polar residues" evidence="1">
    <location>
        <begin position="157"/>
        <end position="167"/>
    </location>
</feature>
<proteinExistence type="predicted"/>
<feature type="compositionally biased region" description="Polar residues" evidence="1">
    <location>
        <begin position="178"/>
        <end position="189"/>
    </location>
</feature>
<evidence type="ECO:0000256" key="1">
    <source>
        <dbReference type="SAM" id="MobiDB-lite"/>
    </source>
</evidence>
<keyword evidence="3" id="KW-1185">Reference proteome</keyword>
<dbReference type="PROSITE" id="PS51257">
    <property type="entry name" value="PROKAR_LIPOPROTEIN"/>
    <property type="match status" value="1"/>
</dbReference>